<keyword evidence="3" id="KW-0378">Hydrolase</keyword>
<dbReference type="PROSITE" id="PS51257">
    <property type="entry name" value="PROKAR_LIPOPROTEIN"/>
    <property type="match status" value="1"/>
</dbReference>
<name>A0ABY4V6Q2_9GAMM</name>
<accession>A0ABY4V6Q2</accession>
<keyword evidence="3" id="KW-0540">Nuclease</keyword>
<dbReference type="EMBL" id="CP092418">
    <property type="protein sequence ID" value="USD19951.1"/>
    <property type="molecule type" value="Genomic_DNA"/>
</dbReference>
<dbReference type="Proteomes" id="UP001055658">
    <property type="component" value="Chromosome"/>
</dbReference>
<dbReference type="Pfam" id="PF07510">
    <property type="entry name" value="GmrSD_C"/>
    <property type="match status" value="1"/>
</dbReference>
<feature type="chain" id="PRO_5046407449" evidence="1">
    <location>
        <begin position="24"/>
        <end position="168"/>
    </location>
</feature>
<feature type="signal peptide" evidence="1">
    <location>
        <begin position="1"/>
        <end position="23"/>
    </location>
</feature>
<reference evidence="3" key="1">
    <citation type="submission" date="2022-02" db="EMBL/GenBank/DDBJ databases">
        <title>Coral-associated bacteria.</title>
        <authorList>
            <person name="Tang K."/>
            <person name="Wang X."/>
        </authorList>
    </citation>
    <scope>NUCLEOTIDE SEQUENCE</scope>
    <source>
        <strain evidence="3">SCSIO 43006</strain>
    </source>
</reference>
<keyword evidence="4" id="KW-1185">Reference proteome</keyword>
<protein>
    <submittedName>
        <fullName evidence="3">HNH endonuclease family protein</fullName>
    </submittedName>
</protein>
<gene>
    <name evidence="3" type="ORF">MJO52_12770</name>
</gene>
<proteinExistence type="predicted"/>
<sequence length="168" mass="19213">MLKHCCIFSLLAVAAALIGCYEAELQAYDRQQWLPRWSDADGDCQNTRQELLIRLSLAPVTFSNERAYTVVSGLWMDPYIGQFFQKASDLDVEHIVPLSWAHKHGGANWTREQRRAFAEDPANLWLVDDGHNQSKGDKGPDEWLPPYQPARAIYTRQFKAVAQKYGLM</sequence>
<keyword evidence="1" id="KW-0732">Signal</keyword>
<dbReference type="InterPro" id="IPR011089">
    <property type="entry name" value="GmrSD_C"/>
</dbReference>
<organism evidence="3 4">
    <name type="scientific">Microbulbifer variabilis</name>
    <dbReference type="NCBI Taxonomy" id="266805"/>
    <lineage>
        <taxon>Bacteria</taxon>
        <taxon>Pseudomonadati</taxon>
        <taxon>Pseudomonadota</taxon>
        <taxon>Gammaproteobacteria</taxon>
        <taxon>Cellvibrionales</taxon>
        <taxon>Microbulbiferaceae</taxon>
        <taxon>Microbulbifer</taxon>
    </lineage>
</organism>
<dbReference type="Gene3D" id="1.10.30.50">
    <property type="match status" value="1"/>
</dbReference>
<evidence type="ECO:0000313" key="4">
    <source>
        <dbReference type="Proteomes" id="UP001055658"/>
    </source>
</evidence>
<evidence type="ECO:0000256" key="1">
    <source>
        <dbReference type="SAM" id="SignalP"/>
    </source>
</evidence>
<dbReference type="RefSeq" id="WP_252082041.1">
    <property type="nucleotide sequence ID" value="NZ_CP092418.1"/>
</dbReference>
<dbReference type="GO" id="GO:0004519">
    <property type="term" value="F:endonuclease activity"/>
    <property type="evidence" value="ECO:0007669"/>
    <property type="project" value="UniProtKB-KW"/>
</dbReference>
<feature type="domain" description="GmrSD restriction endonucleases C-terminal" evidence="2">
    <location>
        <begin position="87"/>
        <end position="158"/>
    </location>
</feature>
<evidence type="ECO:0000313" key="3">
    <source>
        <dbReference type="EMBL" id="USD19951.1"/>
    </source>
</evidence>
<keyword evidence="3" id="KW-0255">Endonuclease</keyword>
<evidence type="ECO:0000259" key="2">
    <source>
        <dbReference type="Pfam" id="PF07510"/>
    </source>
</evidence>